<dbReference type="PANTHER" id="PTHR39338:SF7">
    <property type="entry name" value="BLL6692 PROTEIN"/>
    <property type="match status" value="1"/>
</dbReference>
<sequence length="360" mass="41151">MRSDVDEAVFEDLITQLFRRVRQPFKLGMREYLAALDVLQGDFELSGREELQLILQLLWCHSLPQQRLFEQIWHEVAQQVDSSSSQSRSDVPDHRPSSESLPSVPLREEPMPAEMPQPRLSQPELEPLALQPPLPSADIEDLPELQTYWPILRRSMAYAWRYLRRPRPDGPLDVLDIESTVDHVAKAGFFLSPVYHRREINHASLLLLIDQDGSMTPFHRFSRDLAETAQGGGLTRVDVYYFHNVPTTHVYRDPRLTEPIALQEIWPLCDGDTSVLIFSDAGAARGGQHIERVRSTTEFLVPLQQRTELIGWLNPMPVDRWNGTSAELIAYLVAMEQMDQDGFSNLIEIIRGQPLQSAQG</sequence>
<evidence type="ECO:0000313" key="3">
    <source>
        <dbReference type="Proteomes" id="UP000615026"/>
    </source>
</evidence>
<dbReference type="EMBL" id="JADEXP010000456">
    <property type="protein sequence ID" value="MBE9070536.1"/>
    <property type="molecule type" value="Genomic_DNA"/>
</dbReference>
<protein>
    <submittedName>
        <fullName evidence="2">VWA containing CoxE family protein</fullName>
    </submittedName>
</protein>
<dbReference type="AlphaFoldDB" id="A0A929FB86"/>
<feature type="region of interest" description="Disordered" evidence="1">
    <location>
        <begin position="81"/>
        <end position="120"/>
    </location>
</feature>
<reference evidence="2" key="1">
    <citation type="submission" date="2020-10" db="EMBL/GenBank/DDBJ databases">
        <authorList>
            <person name="Castelo-Branco R."/>
            <person name="Eusebio N."/>
            <person name="Adriana R."/>
            <person name="Vieira A."/>
            <person name="Brugerolle De Fraissinette N."/>
            <person name="Rezende De Castro R."/>
            <person name="Schneider M.P."/>
            <person name="Vasconcelos V."/>
            <person name="Leao P.N."/>
        </authorList>
    </citation>
    <scope>NUCLEOTIDE SEQUENCE</scope>
    <source>
        <strain evidence="2">LEGE 11479</strain>
    </source>
</reference>
<proteinExistence type="predicted"/>
<accession>A0A929FB86</accession>
<comment type="caution">
    <text evidence="2">The sequence shown here is derived from an EMBL/GenBank/DDBJ whole genome shotgun (WGS) entry which is preliminary data.</text>
</comment>
<name>A0A929FB86_LEPEC</name>
<dbReference type="RefSeq" id="WP_193996396.1">
    <property type="nucleotide sequence ID" value="NZ_JADEXP010000456.1"/>
</dbReference>
<organism evidence="2 3">
    <name type="scientific">Leptolyngbya cf. ectocarpi LEGE 11479</name>
    <dbReference type="NCBI Taxonomy" id="1828722"/>
    <lineage>
        <taxon>Bacteria</taxon>
        <taxon>Bacillati</taxon>
        <taxon>Cyanobacteriota</taxon>
        <taxon>Cyanophyceae</taxon>
        <taxon>Leptolyngbyales</taxon>
        <taxon>Leptolyngbyaceae</taxon>
        <taxon>Leptolyngbya group</taxon>
        <taxon>Leptolyngbya</taxon>
    </lineage>
</organism>
<keyword evidence="3" id="KW-1185">Reference proteome</keyword>
<gene>
    <name evidence="2" type="ORF">IQ260_28225</name>
</gene>
<evidence type="ECO:0000313" key="2">
    <source>
        <dbReference type="EMBL" id="MBE9070536.1"/>
    </source>
</evidence>
<evidence type="ECO:0000256" key="1">
    <source>
        <dbReference type="SAM" id="MobiDB-lite"/>
    </source>
</evidence>
<dbReference type="Proteomes" id="UP000615026">
    <property type="component" value="Unassembled WGS sequence"/>
</dbReference>
<dbReference type="PANTHER" id="PTHR39338">
    <property type="entry name" value="BLL5662 PROTEIN-RELATED"/>
    <property type="match status" value="1"/>
</dbReference>